<dbReference type="SUPFAM" id="SSF53383">
    <property type="entry name" value="PLP-dependent transferases"/>
    <property type="match status" value="1"/>
</dbReference>
<dbReference type="InterPro" id="IPR015424">
    <property type="entry name" value="PyrdxlP-dep_Trfase"/>
</dbReference>
<keyword evidence="2 3" id="KW-0663">Pyridoxal phosphate</keyword>
<dbReference type="InterPro" id="IPR015421">
    <property type="entry name" value="PyrdxlP-dep_Trfase_major"/>
</dbReference>
<dbReference type="AlphaFoldDB" id="A0A372DLF9"/>
<dbReference type="InterPro" id="IPR015422">
    <property type="entry name" value="PyrdxlP-dep_Trfase_small"/>
</dbReference>
<dbReference type="EMBL" id="QVPD01000007">
    <property type="protein sequence ID" value="RFP60314.1"/>
    <property type="molecule type" value="Genomic_DNA"/>
</dbReference>
<dbReference type="PIRSF" id="PIRSF001434">
    <property type="entry name" value="CGS"/>
    <property type="match status" value="1"/>
</dbReference>
<dbReference type="Gene3D" id="3.40.640.10">
    <property type="entry name" value="Type I PLP-dependent aspartate aminotransferase-like (Major domain)"/>
    <property type="match status" value="1"/>
</dbReference>
<dbReference type="GO" id="GO:0016740">
    <property type="term" value="F:transferase activity"/>
    <property type="evidence" value="ECO:0007669"/>
    <property type="project" value="UniProtKB-KW"/>
</dbReference>
<comment type="caution">
    <text evidence="5">The sequence shown here is derived from an EMBL/GenBank/DDBJ whole genome shotgun (WGS) entry which is preliminary data.</text>
</comment>
<dbReference type="PANTHER" id="PTHR11808">
    <property type="entry name" value="TRANS-SULFURATION ENZYME FAMILY MEMBER"/>
    <property type="match status" value="1"/>
</dbReference>
<dbReference type="Proteomes" id="UP000262917">
    <property type="component" value="Unassembled WGS sequence"/>
</dbReference>
<evidence type="ECO:0000313" key="6">
    <source>
        <dbReference type="Proteomes" id="UP000262917"/>
    </source>
</evidence>
<dbReference type="Pfam" id="PF01053">
    <property type="entry name" value="Cys_Met_Meta_PP"/>
    <property type="match status" value="1"/>
</dbReference>
<dbReference type="Gene3D" id="3.90.1150.10">
    <property type="entry name" value="Aspartate Aminotransferase, domain 1"/>
    <property type="match status" value="1"/>
</dbReference>
<evidence type="ECO:0000256" key="3">
    <source>
        <dbReference type="PIRSR" id="PIRSR001434-2"/>
    </source>
</evidence>
<keyword evidence="6" id="KW-1185">Reference proteome</keyword>
<dbReference type="FunFam" id="3.40.640.10:FF:000046">
    <property type="entry name" value="Cystathionine gamma-lyase"/>
    <property type="match status" value="1"/>
</dbReference>
<dbReference type="GO" id="GO:0019346">
    <property type="term" value="P:transsulfuration"/>
    <property type="evidence" value="ECO:0007669"/>
    <property type="project" value="InterPro"/>
</dbReference>
<comment type="similarity">
    <text evidence="4">Belongs to the trans-sulfuration enzymes family.</text>
</comment>
<reference evidence="5 6" key="1">
    <citation type="submission" date="2018-08" db="EMBL/GenBank/DDBJ databases">
        <title>Lysobacter weifangensis sp. nov., a new member of the family 'Xanthomonadaceae', isolated from soil in a farmland.</title>
        <authorList>
            <person name="Zhao H."/>
        </authorList>
    </citation>
    <scope>NUCLEOTIDE SEQUENCE [LARGE SCALE GENOMIC DNA]</scope>
    <source>
        <strain evidence="5 6">WF-2</strain>
    </source>
</reference>
<dbReference type="GO" id="GO:0019343">
    <property type="term" value="P:cysteine biosynthetic process via cystathionine"/>
    <property type="evidence" value="ECO:0007669"/>
    <property type="project" value="TreeGrafter"/>
</dbReference>
<dbReference type="InterPro" id="IPR000277">
    <property type="entry name" value="Cys/Met-Metab_PyrdxlP-dep_enz"/>
</dbReference>
<organism evidence="5 6">
    <name type="scientific">Cognatiluteimonas weifangensis</name>
    <dbReference type="NCBI Taxonomy" id="2303539"/>
    <lineage>
        <taxon>Bacteria</taxon>
        <taxon>Pseudomonadati</taxon>
        <taxon>Pseudomonadota</taxon>
        <taxon>Gammaproteobacteria</taxon>
        <taxon>Lysobacterales</taxon>
        <taxon>Lysobacteraceae</taxon>
        <taxon>Cognatiluteimonas</taxon>
    </lineage>
</organism>
<keyword evidence="5" id="KW-0808">Transferase</keyword>
<dbReference type="RefSeq" id="WP_117202716.1">
    <property type="nucleotide sequence ID" value="NZ_JBHTBK010000003.1"/>
</dbReference>
<evidence type="ECO:0000256" key="1">
    <source>
        <dbReference type="ARBA" id="ARBA00001933"/>
    </source>
</evidence>
<accession>A0A372DLF9</accession>
<evidence type="ECO:0000256" key="4">
    <source>
        <dbReference type="RuleBase" id="RU362118"/>
    </source>
</evidence>
<dbReference type="OrthoDB" id="9805807at2"/>
<protein>
    <submittedName>
        <fullName evidence="5">PLP-dependent transferase</fullName>
    </submittedName>
</protein>
<proteinExistence type="inferred from homology"/>
<name>A0A372DLF9_9GAMM</name>
<evidence type="ECO:0000313" key="5">
    <source>
        <dbReference type="EMBL" id="RFP60314.1"/>
    </source>
</evidence>
<dbReference type="GO" id="GO:0004123">
    <property type="term" value="F:cystathionine gamma-lyase activity"/>
    <property type="evidence" value="ECO:0007669"/>
    <property type="project" value="TreeGrafter"/>
</dbReference>
<feature type="modified residue" description="N6-(pyridoxal phosphate)lysine" evidence="3">
    <location>
        <position position="204"/>
    </location>
</feature>
<dbReference type="PANTHER" id="PTHR11808:SF85">
    <property type="entry name" value="CYSTATHIONINE GAMMA-LYASE-RELATED"/>
    <property type="match status" value="1"/>
</dbReference>
<dbReference type="GO" id="GO:0005737">
    <property type="term" value="C:cytoplasm"/>
    <property type="evidence" value="ECO:0007669"/>
    <property type="project" value="TreeGrafter"/>
</dbReference>
<evidence type="ECO:0000256" key="2">
    <source>
        <dbReference type="ARBA" id="ARBA00022898"/>
    </source>
</evidence>
<gene>
    <name evidence="5" type="ORF">D0Y53_08070</name>
</gene>
<sequence length="410" mass="42274">MLRFQTTAVHAGREDFATLCVHAPPLDLSTTYPVSDLGVGTASFDALVGGAADAANPIYARLHNPTVARAENAIAALEGTQACVAYGSGMAALTAVLLARRQHGGHVLVVRPLYGTADHLLASGLCGLEAEFVDAGQIAARRRADTTLVVIETPANPTLDLVDIRAVVAAAGDVPVLVDSTFATPVLQQPAALGATYVLHSATKFLGGHGDVIAGVVCCDEAHAAPLRTVRAATGALLHPLAAYLLHRGLPTLALRVERAQANARVLAQRLAEHPAVSRVDYPGLGKVRNAHLVGTQMCGPGTLMSFEMRAGHAAAAAVMAAVQVMTPAVSLGSVDTLIQHPAGLTHRVVDDATRAATGITPGLLRLSVGIEDVEDLWDDLAQALARAEARCPADDAAGRRRTLSVAAGA</sequence>
<dbReference type="GO" id="GO:0030170">
    <property type="term" value="F:pyridoxal phosphate binding"/>
    <property type="evidence" value="ECO:0007669"/>
    <property type="project" value="InterPro"/>
</dbReference>
<comment type="cofactor">
    <cofactor evidence="1 4">
        <name>pyridoxal 5'-phosphate</name>
        <dbReference type="ChEBI" id="CHEBI:597326"/>
    </cofactor>
</comment>